<keyword evidence="3" id="KW-0964">Secreted</keyword>
<gene>
    <name evidence="7" type="ORF">OV079_32250</name>
</gene>
<dbReference type="Gene3D" id="3.80.20.20">
    <property type="entry name" value="Receptor L-domain"/>
    <property type="match status" value="1"/>
</dbReference>
<evidence type="ECO:0000313" key="7">
    <source>
        <dbReference type="EMBL" id="MCY1010158.1"/>
    </source>
</evidence>
<feature type="compositionally biased region" description="Basic and acidic residues" evidence="6">
    <location>
        <begin position="59"/>
        <end position="68"/>
    </location>
</feature>
<keyword evidence="5" id="KW-0325">Glycoprotein</keyword>
<dbReference type="InterPro" id="IPR051648">
    <property type="entry name" value="CWI-Assembly_Regulator"/>
</dbReference>
<dbReference type="PANTHER" id="PTHR31018:SF3">
    <property type="entry name" value="RECEPTOR PROTEIN-TYROSINE KINASE"/>
    <property type="match status" value="1"/>
</dbReference>
<evidence type="ECO:0000256" key="3">
    <source>
        <dbReference type="ARBA" id="ARBA00022525"/>
    </source>
</evidence>
<organism evidence="7 8">
    <name type="scientific">Nannocystis pusilla</name>
    <dbReference type="NCBI Taxonomy" id="889268"/>
    <lineage>
        <taxon>Bacteria</taxon>
        <taxon>Pseudomonadati</taxon>
        <taxon>Myxococcota</taxon>
        <taxon>Polyangia</taxon>
        <taxon>Nannocystales</taxon>
        <taxon>Nannocystaceae</taxon>
        <taxon>Nannocystis</taxon>
    </lineage>
</organism>
<sequence length="341" mass="36101">MASASPRKARGRFTGDDLSLKVLEVRFDQANHVMVSSMRSAAPGSLIALTLTACPPAPPHEDSTRTESDAASTTVGSTDGSSSSTDTSTSGSTHEPTSDSTGSATSSSTGAIEPCSEVVEGDLFVWEDTDLASLANVGHVTDDVFISMGALPQTDLSFLSCLHTIGYGLAIDWNDRLETTEGLENLKSVRAIVINHNANLRLVTGFEQISELTSLIMSSNPSLEEIALDTFQEVETLRIGSCLEEQAAASHFALVDLAGFSGLTRVKRLTIDGNEALLSADLLDVLAQNGDPLPLEETWIRFNPLLSETLVHQQLNALDVNKREVCGNAEGAAGCFCLVGD</sequence>
<comment type="caution">
    <text evidence="7">The sequence shown here is derived from an EMBL/GenBank/DDBJ whole genome shotgun (WGS) entry which is preliminary data.</text>
</comment>
<evidence type="ECO:0000256" key="1">
    <source>
        <dbReference type="ARBA" id="ARBA00004191"/>
    </source>
</evidence>
<keyword evidence="8" id="KW-1185">Reference proteome</keyword>
<comment type="subcellular location">
    <subcellularLocation>
        <location evidence="1">Secreted</location>
        <location evidence="1">Cell wall</location>
    </subcellularLocation>
</comment>
<evidence type="ECO:0000256" key="6">
    <source>
        <dbReference type="SAM" id="MobiDB-lite"/>
    </source>
</evidence>
<evidence type="ECO:0000256" key="2">
    <source>
        <dbReference type="ARBA" id="ARBA00022512"/>
    </source>
</evidence>
<name>A0A9X3F2D4_9BACT</name>
<dbReference type="EMBL" id="JAPNKE010000002">
    <property type="protein sequence ID" value="MCY1010158.1"/>
    <property type="molecule type" value="Genomic_DNA"/>
</dbReference>
<keyword evidence="2" id="KW-0134">Cell wall</keyword>
<keyword evidence="4" id="KW-0732">Signal</keyword>
<feature type="region of interest" description="Disordered" evidence="6">
    <location>
        <begin position="53"/>
        <end position="112"/>
    </location>
</feature>
<reference evidence="7" key="1">
    <citation type="submission" date="2022-11" db="EMBL/GenBank/DDBJ databases">
        <title>Minimal conservation of predation-associated metabolite biosynthetic gene clusters underscores biosynthetic potential of Myxococcota including descriptions for ten novel species: Archangium lansinium sp. nov., Myxococcus landrumus sp. nov., Nannocystis bai.</title>
        <authorList>
            <person name="Ahearne A."/>
            <person name="Stevens C."/>
            <person name="Phillips K."/>
        </authorList>
    </citation>
    <scope>NUCLEOTIDE SEQUENCE</scope>
    <source>
        <strain evidence="7">Na p29</strain>
    </source>
</reference>
<protein>
    <submittedName>
        <fullName evidence="7">Uncharacterized protein</fullName>
    </submittedName>
</protein>
<evidence type="ECO:0000256" key="4">
    <source>
        <dbReference type="ARBA" id="ARBA00022729"/>
    </source>
</evidence>
<accession>A0A9X3F2D4</accession>
<dbReference type="RefSeq" id="WP_267772990.1">
    <property type="nucleotide sequence ID" value="NZ_JAPNKE010000002.1"/>
</dbReference>
<dbReference type="PANTHER" id="PTHR31018">
    <property type="entry name" value="SPORULATION-SPECIFIC PROTEIN-RELATED"/>
    <property type="match status" value="1"/>
</dbReference>
<proteinExistence type="predicted"/>
<feature type="compositionally biased region" description="Low complexity" evidence="6">
    <location>
        <begin position="72"/>
        <end position="111"/>
    </location>
</feature>
<dbReference type="SUPFAM" id="SSF52058">
    <property type="entry name" value="L domain-like"/>
    <property type="match status" value="2"/>
</dbReference>
<dbReference type="AlphaFoldDB" id="A0A9X3F2D4"/>
<evidence type="ECO:0000256" key="5">
    <source>
        <dbReference type="ARBA" id="ARBA00023180"/>
    </source>
</evidence>
<dbReference type="GO" id="GO:0030313">
    <property type="term" value="C:cell envelope"/>
    <property type="evidence" value="ECO:0007669"/>
    <property type="project" value="UniProtKB-SubCell"/>
</dbReference>
<dbReference type="Proteomes" id="UP001150924">
    <property type="component" value="Unassembled WGS sequence"/>
</dbReference>
<evidence type="ECO:0000313" key="8">
    <source>
        <dbReference type="Proteomes" id="UP001150924"/>
    </source>
</evidence>
<dbReference type="InterPro" id="IPR036941">
    <property type="entry name" value="Rcpt_L-dom_sf"/>
</dbReference>